<feature type="region of interest" description="Disordered" evidence="1">
    <location>
        <begin position="122"/>
        <end position="156"/>
    </location>
</feature>
<dbReference type="OrthoDB" id="3171382at2759"/>
<dbReference type="AlphaFoldDB" id="A0A1J8PUG0"/>
<reference evidence="2 3" key="1">
    <citation type="submission" date="2016-03" db="EMBL/GenBank/DDBJ databases">
        <title>Comparative genomics of the ectomycorrhizal sister species Rhizopogon vinicolor and Rhizopogon vesiculosus (Basidiomycota: Boletales) reveals a divergence of the mating type B locus.</title>
        <authorList>
            <person name="Mujic A.B."/>
            <person name="Kuo A."/>
            <person name="Tritt A."/>
            <person name="Lipzen A."/>
            <person name="Chen C."/>
            <person name="Johnson J."/>
            <person name="Sharma A."/>
            <person name="Barry K."/>
            <person name="Grigoriev I.V."/>
            <person name="Spatafora J.W."/>
        </authorList>
    </citation>
    <scope>NUCLEOTIDE SEQUENCE [LARGE SCALE GENOMIC DNA]</scope>
    <source>
        <strain evidence="2 3">AM-OR11-056</strain>
    </source>
</reference>
<accession>A0A1J8PUG0</accession>
<feature type="compositionally biased region" description="Polar residues" evidence="1">
    <location>
        <begin position="16"/>
        <end position="28"/>
    </location>
</feature>
<evidence type="ECO:0000313" key="2">
    <source>
        <dbReference type="EMBL" id="OJA12870.1"/>
    </source>
</evidence>
<name>A0A1J8PUG0_9AGAM</name>
<sequence length="342" mass="38905">MSSPMDSPEENKDSTDTGLSPNTSTQSATRKEPPSRSSMWPLPSISVTRHPAGKLTSSLLARSRLNIIPTLAGKLSPQTDERCFSYCSQTTRGRTEGREPTCRSVCFRRVFAHEVRTAIAHDEVLRGKTPQKNHGYPLPPEGQPNPDSLSSTSPKSDDIRYWEEGWYLWTSRSRWAAQERLDLMMWDLDRQDHWQHHKDEVQKEWDDYWAQHQRQAGEQIYGTPTAKGASNSIQLEGTPYPVDGQMLPKQEGIHPWQESTLIKLPPPVTPLLEPIRDLLSPSFKVMTTLQRSFESGAHAELAARMWEKARTPDPFILASTVCRKMWEKWKEGPPDSDTTSDI</sequence>
<organism evidence="2 3">
    <name type="scientific">Rhizopogon vesiculosus</name>
    <dbReference type="NCBI Taxonomy" id="180088"/>
    <lineage>
        <taxon>Eukaryota</taxon>
        <taxon>Fungi</taxon>
        <taxon>Dikarya</taxon>
        <taxon>Basidiomycota</taxon>
        <taxon>Agaricomycotina</taxon>
        <taxon>Agaricomycetes</taxon>
        <taxon>Agaricomycetidae</taxon>
        <taxon>Boletales</taxon>
        <taxon>Suillineae</taxon>
        <taxon>Rhizopogonaceae</taxon>
        <taxon>Rhizopogon</taxon>
    </lineage>
</organism>
<evidence type="ECO:0000313" key="3">
    <source>
        <dbReference type="Proteomes" id="UP000183567"/>
    </source>
</evidence>
<feature type="compositionally biased region" description="Polar residues" evidence="1">
    <location>
        <begin position="145"/>
        <end position="154"/>
    </location>
</feature>
<gene>
    <name evidence="2" type="ORF">AZE42_02900</name>
</gene>
<proteinExistence type="predicted"/>
<comment type="caution">
    <text evidence="2">The sequence shown here is derived from an EMBL/GenBank/DDBJ whole genome shotgun (WGS) entry which is preliminary data.</text>
</comment>
<evidence type="ECO:0000256" key="1">
    <source>
        <dbReference type="SAM" id="MobiDB-lite"/>
    </source>
</evidence>
<feature type="region of interest" description="Disordered" evidence="1">
    <location>
        <begin position="1"/>
        <end position="49"/>
    </location>
</feature>
<dbReference type="EMBL" id="LVVM01004461">
    <property type="protein sequence ID" value="OJA12870.1"/>
    <property type="molecule type" value="Genomic_DNA"/>
</dbReference>
<protein>
    <submittedName>
        <fullName evidence="2">Uncharacterized protein</fullName>
    </submittedName>
</protein>
<dbReference type="Proteomes" id="UP000183567">
    <property type="component" value="Unassembled WGS sequence"/>
</dbReference>
<keyword evidence="3" id="KW-1185">Reference proteome</keyword>